<dbReference type="Pfam" id="PF05553">
    <property type="entry name" value="DUF761"/>
    <property type="match status" value="1"/>
</dbReference>
<keyword evidence="2" id="KW-0812">Transmembrane</keyword>
<feature type="compositionally biased region" description="Acidic residues" evidence="1">
    <location>
        <begin position="105"/>
        <end position="121"/>
    </location>
</feature>
<organism evidence="3 4">
    <name type="scientific">Lolium multiflorum</name>
    <name type="common">Italian ryegrass</name>
    <name type="synonym">Lolium perenne subsp. multiflorum</name>
    <dbReference type="NCBI Taxonomy" id="4521"/>
    <lineage>
        <taxon>Eukaryota</taxon>
        <taxon>Viridiplantae</taxon>
        <taxon>Streptophyta</taxon>
        <taxon>Embryophyta</taxon>
        <taxon>Tracheophyta</taxon>
        <taxon>Spermatophyta</taxon>
        <taxon>Magnoliopsida</taxon>
        <taxon>Liliopsida</taxon>
        <taxon>Poales</taxon>
        <taxon>Poaceae</taxon>
        <taxon>BOP clade</taxon>
        <taxon>Pooideae</taxon>
        <taxon>Poodae</taxon>
        <taxon>Poeae</taxon>
        <taxon>Poeae Chloroplast Group 2 (Poeae type)</taxon>
        <taxon>Loliodinae</taxon>
        <taxon>Loliinae</taxon>
        <taxon>Lolium</taxon>
    </lineage>
</organism>
<reference evidence="3" key="1">
    <citation type="submission" date="2023-07" db="EMBL/GenBank/DDBJ databases">
        <title>A chromosome-level genome assembly of Lolium multiflorum.</title>
        <authorList>
            <person name="Chen Y."/>
            <person name="Copetti D."/>
            <person name="Kolliker R."/>
            <person name="Studer B."/>
        </authorList>
    </citation>
    <scope>NUCLEOTIDE SEQUENCE</scope>
    <source>
        <strain evidence="3">02402/16</strain>
        <tissue evidence="3">Leaf</tissue>
    </source>
</reference>
<dbReference type="AlphaFoldDB" id="A0AAD8VJZ7"/>
<name>A0AAD8VJZ7_LOLMU</name>
<accession>A0AAD8VJZ7</accession>
<sequence>MAAELGWWPMSPWLSPGAAWFIFFNVLVGAIALMSSSRGQQQQDGRESGARRRLARTASTVVLDSLRSISIFSFHSAGDYSVACSAPAPALHHVQEQYHTFQEQEPQEEEAAAASVAEEESMALPQSAPGAAAAAPTASPAASESQVDDCEPSISLDEAYALARAKRQPPAAAAADTVARVPAAEAKARAVGCGRGAEEAEGKAEVNARAEQFIRQFREELKLERINSILNYTSALRRGAGAAPR</sequence>
<dbReference type="PANTHER" id="PTHR33098">
    <property type="entry name" value="COTTON FIBER (DUF761)"/>
    <property type="match status" value="1"/>
</dbReference>
<keyword evidence="2" id="KW-1133">Transmembrane helix</keyword>
<comment type="caution">
    <text evidence="3">The sequence shown here is derived from an EMBL/GenBank/DDBJ whole genome shotgun (WGS) entry which is preliminary data.</text>
</comment>
<feature type="compositionally biased region" description="Low complexity" evidence="1">
    <location>
        <begin position="123"/>
        <end position="145"/>
    </location>
</feature>
<dbReference type="InterPro" id="IPR008480">
    <property type="entry name" value="DUF761_pln"/>
</dbReference>
<dbReference type="PANTHER" id="PTHR33098:SF2">
    <property type="entry name" value="OS08G0402500 PROTEIN"/>
    <property type="match status" value="1"/>
</dbReference>
<evidence type="ECO:0000313" key="4">
    <source>
        <dbReference type="Proteomes" id="UP001231189"/>
    </source>
</evidence>
<dbReference type="Proteomes" id="UP001231189">
    <property type="component" value="Unassembled WGS sequence"/>
</dbReference>
<evidence type="ECO:0008006" key="5">
    <source>
        <dbReference type="Google" id="ProtNLM"/>
    </source>
</evidence>
<dbReference type="EMBL" id="JAUUTY010000007">
    <property type="protein sequence ID" value="KAK1608061.1"/>
    <property type="molecule type" value="Genomic_DNA"/>
</dbReference>
<protein>
    <recommendedName>
        <fullName evidence="5">DUF4408 domain-containing protein</fullName>
    </recommendedName>
</protein>
<evidence type="ECO:0000313" key="3">
    <source>
        <dbReference type="EMBL" id="KAK1608061.1"/>
    </source>
</evidence>
<keyword evidence="4" id="KW-1185">Reference proteome</keyword>
<gene>
    <name evidence="3" type="ORF">QYE76_031734</name>
</gene>
<feature type="region of interest" description="Disordered" evidence="1">
    <location>
        <begin position="98"/>
        <end position="150"/>
    </location>
</feature>
<keyword evidence="2" id="KW-0472">Membrane</keyword>
<proteinExistence type="predicted"/>
<feature type="transmembrane region" description="Helical" evidence="2">
    <location>
        <begin position="17"/>
        <end position="36"/>
    </location>
</feature>
<evidence type="ECO:0000256" key="2">
    <source>
        <dbReference type="SAM" id="Phobius"/>
    </source>
</evidence>
<evidence type="ECO:0000256" key="1">
    <source>
        <dbReference type="SAM" id="MobiDB-lite"/>
    </source>
</evidence>